<protein>
    <recommendedName>
        <fullName evidence="8">Major facilitator superfamily (MFS) profile domain-containing protein</fullName>
    </recommendedName>
</protein>
<keyword evidence="10" id="KW-1185">Reference proteome</keyword>
<feature type="transmembrane region" description="Helical" evidence="7">
    <location>
        <begin position="151"/>
        <end position="169"/>
    </location>
</feature>
<proteinExistence type="predicted"/>
<dbReference type="PANTHER" id="PTHR43791:SF18">
    <property type="entry name" value="NICOTINIC ACID TRANSPORTER TNA1, PUTATIVE (AFU_ORTHOLOGUE AFUA_3G03820)-RELATED"/>
    <property type="match status" value="1"/>
</dbReference>
<keyword evidence="2" id="KW-0813">Transport</keyword>
<feature type="transmembrane region" description="Helical" evidence="7">
    <location>
        <begin position="382"/>
        <end position="404"/>
    </location>
</feature>
<feature type="transmembrane region" description="Helical" evidence="7">
    <location>
        <begin position="356"/>
        <end position="376"/>
    </location>
</feature>
<dbReference type="Pfam" id="PF07690">
    <property type="entry name" value="MFS_1"/>
    <property type="match status" value="1"/>
</dbReference>
<dbReference type="InterPro" id="IPR036259">
    <property type="entry name" value="MFS_trans_sf"/>
</dbReference>
<keyword evidence="5 7" id="KW-0472">Membrane</keyword>
<dbReference type="EMBL" id="JAACFV010000047">
    <property type="protein sequence ID" value="KAF7508956.1"/>
    <property type="molecule type" value="Genomic_DNA"/>
</dbReference>
<sequence>MEREVSTVGEKPAINQAGSENARPVRRESEKHTGTHVPFVHKDKHQDPEWDGSEVDFSHINTKKVLRKMDIRLIPNLALLYLLSFLDRGNIGNARIQGLTEDLGAFEPPSNLLLKRLRPSVWLPIIMVAWGIVMTSMGTVSNYGGLLSTRLFLGIAEAGLFPGVAYFLSEWYVREEMQYRQALFFSAASVAGAFSGLLAFAIAKMDGVGGYAGWRWIFILEGLLTVVIGVLSFWTLYDFPDTASFLSIEERAWVVHRLRYQGVSPEAKKVAQANRFQWRYVKAAFIDPQIYIGLIMYWGIVAPLYGISFFLPTIIRDLGYTASAAQLLTIPIYITAAAIAIISAYFSDRHGQRSPFILFFIGMIAIGFVVVLASTGRGVPGVVYAGVFIAVAGIYPAFPGNITWISNNLAGSYKRAAGMAIHIGAGNLAGAMASNFYRAQDGPNYYLGHSLELGFCVAGIIAAVALRIGYERVNKRRDAKGTGEMSPEELSDLGDKSPSFRYVL</sequence>
<dbReference type="PROSITE" id="PS50850">
    <property type="entry name" value="MFS"/>
    <property type="match status" value="1"/>
</dbReference>
<dbReference type="AlphaFoldDB" id="A0A8H7AL15"/>
<keyword evidence="4 7" id="KW-1133">Transmembrane helix</keyword>
<dbReference type="GO" id="GO:0016020">
    <property type="term" value="C:membrane"/>
    <property type="evidence" value="ECO:0007669"/>
    <property type="project" value="UniProtKB-SubCell"/>
</dbReference>
<dbReference type="FunFam" id="1.20.1250.20:FF:000034">
    <property type="entry name" value="MFS general substrate transporter"/>
    <property type="match status" value="1"/>
</dbReference>
<evidence type="ECO:0000256" key="6">
    <source>
        <dbReference type="SAM" id="MobiDB-lite"/>
    </source>
</evidence>
<evidence type="ECO:0000256" key="3">
    <source>
        <dbReference type="ARBA" id="ARBA00022692"/>
    </source>
</evidence>
<feature type="region of interest" description="Disordered" evidence="6">
    <location>
        <begin position="477"/>
        <end position="504"/>
    </location>
</feature>
<feature type="transmembrane region" description="Helical" evidence="7">
    <location>
        <begin position="214"/>
        <end position="237"/>
    </location>
</feature>
<feature type="transmembrane region" description="Helical" evidence="7">
    <location>
        <begin position="121"/>
        <end position="139"/>
    </location>
</feature>
<feature type="compositionally biased region" description="Basic and acidic residues" evidence="6">
    <location>
        <begin position="23"/>
        <end position="33"/>
    </location>
</feature>
<evidence type="ECO:0000313" key="9">
    <source>
        <dbReference type="EMBL" id="KAF7508956.1"/>
    </source>
</evidence>
<comment type="caution">
    <text evidence="9">The sequence shown here is derived from an EMBL/GenBank/DDBJ whole genome shotgun (WGS) entry which is preliminary data.</text>
</comment>
<feature type="transmembrane region" description="Helical" evidence="7">
    <location>
        <begin position="416"/>
        <end position="437"/>
    </location>
</feature>
<dbReference type="FunFam" id="1.20.1250.20:FF:000068">
    <property type="entry name" value="MFS general substrate transporter"/>
    <property type="match status" value="1"/>
</dbReference>
<name>A0A8H7AL15_9EURO</name>
<evidence type="ECO:0000259" key="8">
    <source>
        <dbReference type="PROSITE" id="PS50850"/>
    </source>
</evidence>
<evidence type="ECO:0000256" key="4">
    <source>
        <dbReference type="ARBA" id="ARBA00022989"/>
    </source>
</evidence>
<feature type="domain" description="Major facilitator superfamily (MFS) profile" evidence="8">
    <location>
        <begin position="56"/>
        <end position="477"/>
    </location>
</feature>
<evidence type="ECO:0000256" key="5">
    <source>
        <dbReference type="ARBA" id="ARBA00023136"/>
    </source>
</evidence>
<dbReference type="SUPFAM" id="SSF103473">
    <property type="entry name" value="MFS general substrate transporter"/>
    <property type="match status" value="1"/>
</dbReference>
<keyword evidence="3 7" id="KW-0812">Transmembrane</keyword>
<reference evidence="9" key="1">
    <citation type="submission" date="2020-02" db="EMBL/GenBank/DDBJ databases">
        <authorList>
            <person name="Palmer J.M."/>
        </authorList>
    </citation>
    <scope>NUCLEOTIDE SEQUENCE</scope>
    <source>
        <strain evidence="9">EPUS1.4</strain>
        <tissue evidence="9">Thallus</tissue>
    </source>
</reference>
<gene>
    <name evidence="9" type="ORF">GJ744_008512</name>
</gene>
<accession>A0A8H7AL15</accession>
<feature type="transmembrane region" description="Helical" evidence="7">
    <location>
        <begin position="449"/>
        <end position="470"/>
    </location>
</feature>
<dbReference type="OrthoDB" id="2962993at2759"/>
<dbReference type="GO" id="GO:0022857">
    <property type="term" value="F:transmembrane transporter activity"/>
    <property type="evidence" value="ECO:0007669"/>
    <property type="project" value="InterPro"/>
</dbReference>
<organism evidence="9 10">
    <name type="scientific">Endocarpon pusillum</name>
    <dbReference type="NCBI Taxonomy" id="364733"/>
    <lineage>
        <taxon>Eukaryota</taxon>
        <taxon>Fungi</taxon>
        <taxon>Dikarya</taxon>
        <taxon>Ascomycota</taxon>
        <taxon>Pezizomycotina</taxon>
        <taxon>Eurotiomycetes</taxon>
        <taxon>Chaetothyriomycetidae</taxon>
        <taxon>Verrucariales</taxon>
        <taxon>Verrucariaceae</taxon>
        <taxon>Endocarpon</taxon>
    </lineage>
</organism>
<feature type="region of interest" description="Disordered" evidence="6">
    <location>
        <begin position="1"/>
        <end position="47"/>
    </location>
</feature>
<evidence type="ECO:0000256" key="1">
    <source>
        <dbReference type="ARBA" id="ARBA00004141"/>
    </source>
</evidence>
<dbReference type="InterPro" id="IPR020846">
    <property type="entry name" value="MFS_dom"/>
</dbReference>
<evidence type="ECO:0000256" key="7">
    <source>
        <dbReference type="SAM" id="Phobius"/>
    </source>
</evidence>
<dbReference type="Proteomes" id="UP000606974">
    <property type="component" value="Unassembled WGS sequence"/>
</dbReference>
<evidence type="ECO:0000256" key="2">
    <source>
        <dbReference type="ARBA" id="ARBA00022448"/>
    </source>
</evidence>
<dbReference type="Gene3D" id="1.20.1250.20">
    <property type="entry name" value="MFS general substrate transporter like domains"/>
    <property type="match status" value="2"/>
</dbReference>
<feature type="transmembrane region" description="Helical" evidence="7">
    <location>
        <begin position="323"/>
        <end position="344"/>
    </location>
</feature>
<feature type="transmembrane region" description="Helical" evidence="7">
    <location>
        <begin position="181"/>
        <end position="202"/>
    </location>
</feature>
<feature type="transmembrane region" description="Helical" evidence="7">
    <location>
        <begin position="290"/>
        <end position="311"/>
    </location>
</feature>
<comment type="subcellular location">
    <subcellularLocation>
        <location evidence="1">Membrane</location>
        <topology evidence="1">Multi-pass membrane protein</topology>
    </subcellularLocation>
</comment>
<evidence type="ECO:0000313" key="10">
    <source>
        <dbReference type="Proteomes" id="UP000606974"/>
    </source>
</evidence>
<dbReference type="InterPro" id="IPR011701">
    <property type="entry name" value="MFS"/>
</dbReference>
<dbReference type="PANTHER" id="PTHR43791">
    <property type="entry name" value="PERMEASE-RELATED"/>
    <property type="match status" value="1"/>
</dbReference>